<evidence type="ECO:0000256" key="2">
    <source>
        <dbReference type="SAM" id="Phobius"/>
    </source>
</evidence>
<evidence type="ECO:0000313" key="4">
    <source>
        <dbReference type="Proteomes" id="UP000228767"/>
    </source>
</evidence>
<evidence type="ECO:0000313" key="3">
    <source>
        <dbReference type="EMBL" id="PIR44595.1"/>
    </source>
</evidence>
<keyword evidence="2" id="KW-1133">Transmembrane helix</keyword>
<dbReference type="EMBL" id="PCYI01000025">
    <property type="protein sequence ID" value="PIR44595.1"/>
    <property type="molecule type" value="Genomic_DNA"/>
</dbReference>
<protein>
    <submittedName>
        <fullName evidence="3">Uncharacterized protein</fullName>
    </submittedName>
</protein>
<dbReference type="AlphaFoldDB" id="A0A2H0RFL7"/>
<dbReference type="Proteomes" id="UP000228767">
    <property type="component" value="Unassembled WGS sequence"/>
</dbReference>
<feature type="compositionally biased region" description="Pro residues" evidence="1">
    <location>
        <begin position="271"/>
        <end position="284"/>
    </location>
</feature>
<feature type="region of interest" description="Disordered" evidence="1">
    <location>
        <begin position="248"/>
        <end position="321"/>
    </location>
</feature>
<keyword evidence="2" id="KW-0472">Membrane</keyword>
<keyword evidence="2" id="KW-0812">Transmembrane</keyword>
<feature type="transmembrane region" description="Helical" evidence="2">
    <location>
        <begin position="108"/>
        <end position="132"/>
    </location>
</feature>
<accession>A0A2H0RFL7</accession>
<comment type="caution">
    <text evidence="3">The sequence shown here is derived from an EMBL/GenBank/DDBJ whole genome shotgun (WGS) entry which is preliminary data.</text>
</comment>
<evidence type="ECO:0000256" key="1">
    <source>
        <dbReference type="SAM" id="MobiDB-lite"/>
    </source>
</evidence>
<name>A0A2H0RFL7_9BACT</name>
<gene>
    <name evidence="3" type="ORF">COV10_03775</name>
</gene>
<proteinExistence type="predicted"/>
<reference evidence="3 4" key="1">
    <citation type="submission" date="2017-09" db="EMBL/GenBank/DDBJ databases">
        <title>Depth-based differentiation of microbial function through sediment-hosted aquifers and enrichment of novel symbionts in the deep terrestrial subsurface.</title>
        <authorList>
            <person name="Probst A.J."/>
            <person name="Ladd B."/>
            <person name="Jarett J.K."/>
            <person name="Geller-Mcgrath D.E."/>
            <person name="Sieber C.M."/>
            <person name="Emerson J.B."/>
            <person name="Anantharaman K."/>
            <person name="Thomas B.C."/>
            <person name="Malmstrom R."/>
            <person name="Stieglmeier M."/>
            <person name="Klingl A."/>
            <person name="Woyke T."/>
            <person name="Ryan C.M."/>
            <person name="Banfield J.F."/>
        </authorList>
    </citation>
    <scope>NUCLEOTIDE SEQUENCE [LARGE SCALE GENOMIC DNA]</scope>
    <source>
        <strain evidence="3">CG10_big_fil_rev_8_21_14_0_10_51_16</strain>
    </source>
</reference>
<sequence>MSKFYELDKLNDEIQPLLASARAEDRAKAVKLQALRNAIEAGPDVDASSEVAHIADPNEKEGTKKILEGLKIRKVAHEAVAAQEGIGAEVNSIMENYERAPFMEKLELGGLFMLGTGVVATFGGGPLGLFLAQYGLSPFALRSVLGSMSTFYTMEAFVNKGVQKLFGENKVPRFLKWAITAGSAATAVLAGPALGEAAGNLFSNIASGVRDWAIDWGFFTPNKTPRLNAWLTPAPLPESAPPEYPFGRPGAEWPEAQAPSRGWLFGGDAPAPTPGPSAPPPPVEMPETWSTGGELIQRGDTKYPPVTPPLGFDHPSQRSVI</sequence>
<organism evidence="3 4">
    <name type="scientific">Candidatus Vogelbacteria bacterium CG10_big_fil_rev_8_21_14_0_10_51_16</name>
    <dbReference type="NCBI Taxonomy" id="1975045"/>
    <lineage>
        <taxon>Bacteria</taxon>
        <taxon>Candidatus Vogeliibacteriota</taxon>
    </lineage>
</organism>